<dbReference type="SUPFAM" id="SSF69593">
    <property type="entry name" value="Glycerol-3-phosphate (1)-acyltransferase"/>
    <property type="match status" value="1"/>
</dbReference>
<feature type="region of interest" description="Disordered" evidence="18">
    <location>
        <begin position="409"/>
        <end position="442"/>
    </location>
</feature>
<evidence type="ECO:0000256" key="10">
    <source>
        <dbReference type="ARBA" id="ARBA00023315"/>
    </source>
</evidence>
<comment type="catalytic activity">
    <reaction evidence="16">
        <text>1-hexadecanoyl-2-(9Z,12Z-octadecadienoyl)-sn-glycero-3-phospho-(1'-sn-glycerol) + 1-(9Z-octadecenoyl)-sn-glycero-3-phosphate = 1-(9Z)-octadecenoyl-2-(9Z,12Z)-octadecadienoyl-sn-glycero-3-phosphate + 1-hexadecanoyl-sn-glycero-3-phospho-(1'-sn-glycerol)</text>
        <dbReference type="Rhea" id="RHEA:67752"/>
        <dbReference type="ChEBI" id="CHEBI:72840"/>
        <dbReference type="ChEBI" id="CHEBI:74544"/>
        <dbReference type="ChEBI" id="CHEBI:74563"/>
        <dbReference type="ChEBI" id="CHEBI:75158"/>
    </reaction>
    <physiologicalReaction direction="left-to-right" evidence="16">
        <dbReference type="Rhea" id="RHEA:67753"/>
    </physiologicalReaction>
    <physiologicalReaction direction="right-to-left" evidence="16">
        <dbReference type="Rhea" id="RHEA:67754"/>
    </physiologicalReaction>
</comment>
<dbReference type="AlphaFoldDB" id="A0A8I3XEY1"/>
<comment type="similarity">
    <text evidence="2">Belongs to the taffazin family.</text>
</comment>
<keyword evidence="21" id="KW-1185">Reference proteome</keyword>
<comment type="subunit">
    <text evidence="12">Associates with multiple protein complexes.</text>
</comment>
<dbReference type="Proteomes" id="UP000008225">
    <property type="component" value="Chromosome X"/>
</dbReference>
<dbReference type="InterPro" id="IPR002123">
    <property type="entry name" value="Plipid/glycerol_acylTrfase"/>
</dbReference>
<dbReference type="CDD" id="cd07989">
    <property type="entry name" value="LPLAT_AGPAT-like"/>
    <property type="match status" value="1"/>
</dbReference>
<evidence type="ECO:0000256" key="2">
    <source>
        <dbReference type="ARBA" id="ARBA00010524"/>
    </source>
</evidence>
<dbReference type="GeneTree" id="ENSGT00390000018621"/>
<reference evidence="20" key="3">
    <citation type="submission" date="2025-09" db="UniProtKB">
        <authorList>
            <consortium name="Ensembl"/>
        </authorList>
    </citation>
    <scope>IDENTIFICATION</scope>
</reference>
<organism evidence="20 21">
    <name type="scientific">Callithrix jacchus</name>
    <name type="common">White-tufted-ear marmoset</name>
    <name type="synonym">Simia Jacchus</name>
    <dbReference type="NCBI Taxonomy" id="9483"/>
    <lineage>
        <taxon>Eukaryota</taxon>
        <taxon>Metazoa</taxon>
        <taxon>Chordata</taxon>
        <taxon>Craniata</taxon>
        <taxon>Vertebrata</taxon>
        <taxon>Euteleostomi</taxon>
        <taxon>Mammalia</taxon>
        <taxon>Eutheria</taxon>
        <taxon>Euarchontoglires</taxon>
        <taxon>Primates</taxon>
        <taxon>Haplorrhini</taxon>
        <taxon>Platyrrhini</taxon>
        <taxon>Cebidae</taxon>
        <taxon>Callitrichinae</taxon>
        <taxon>Callithrix</taxon>
        <taxon>Callithrix</taxon>
    </lineage>
</organism>
<dbReference type="GO" id="GO:0005743">
    <property type="term" value="C:mitochondrial inner membrane"/>
    <property type="evidence" value="ECO:0007669"/>
    <property type="project" value="UniProtKB-SubCell"/>
</dbReference>
<dbReference type="PANTHER" id="PTHR12497:SF0">
    <property type="entry name" value="TAFAZZIN"/>
    <property type="match status" value="1"/>
</dbReference>
<evidence type="ECO:0000256" key="18">
    <source>
        <dbReference type="SAM" id="MobiDB-lite"/>
    </source>
</evidence>
<evidence type="ECO:0000313" key="21">
    <source>
        <dbReference type="Proteomes" id="UP000008225"/>
    </source>
</evidence>
<dbReference type="SMART" id="SM00563">
    <property type="entry name" value="PlsC"/>
    <property type="match status" value="1"/>
</dbReference>
<sequence length="539" mass="57492">MAAEKPEPRGSGATSRGPRPCLAAVKRSGRALRQSARSQAPAQARFPAGARGQAASTCLLVPACSAAHPRPVTPATAPQWGESGAGRGSGLTCERTSVQSPVAPRLLSVCARACQGLVSPAIQVADLEAPHRPARGAGSAGRIGMPLHVKWPFPAVPPLTWTLASSVVMGLVGTYSCFWTKYMNHLTVHNKEVLYELIENRGPATPLITVSNHQSCMDDPHLWGILKLRHIWNLKLMRWTPAAADICFTKELHSHFFSLGKCVPVCRGDGVYQKGMDFILEKLNHGDWVHIFPEGKVNMSSEFLRFKWGIGRLIAECHLNPIILPLWHVGMNDVLPNSPPYFPRFGQKITVLIGKPFSALPVLERLRAENKSAVSFPLGRASGALPPSPSPHPLRVPWPSFLRGAGHSLSFPSGGDAESPDGLHSRGIPASEDSGRAAPQPPPACEIGPAWPAPDHAFSGPQGAARAEAGGRCSARAQAQLGWLSLLAAFWILGLHRAGSLGMTDALSSDVAFRQICSLPISGALRAGGHYSSSSVLPQ</sequence>
<keyword evidence="8" id="KW-0496">Mitochondrion</keyword>
<protein>
    <recommendedName>
        <fullName evidence="3">Tafazzin</fullName>
    </recommendedName>
</protein>
<reference evidence="20" key="2">
    <citation type="submission" date="2025-08" db="UniProtKB">
        <authorList>
            <consortium name="Ensembl"/>
        </authorList>
    </citation>
    <scope>IDENTIFICATION</scope>
</reference>
<evidence type="ECO:0000256" key="14">
    <source>
        <dbReference type="ARBA" id="ARBA00048255"/>
    </source>
</evidence>
<evidence type="ECO:0000256" key="6">
    <source>
        <dbReference type="ARBA" id="ARBA00022792"/>
    </source>
</evidence>
<dbReference type="GO" id="GO:0035965">
    <property type="term" value="P:cardiolipin acyl-chain remodeling"/>
    <property type="evidence" value="ECO:0007669"/>
    <property type="project" value="TreeGrafter"/>
</dbReference>
<evidence type="ECO:0000256" key="11">
    <source>
        <dbReference type="ARBA" id="ARBA00024323"/>
    </source>
</evidence>
<proteinExistence type="inferred from homology"/>
<keyword evidence="6" id="KW-0999">Mitochondrion inner membrane</keyword>
<accession>A0A8I3XEY1</accession>
<feature type="compositionally biased region" description="Low complexity" evidence="18">
    <location>
        <begin position="31"/>
        <end position="45"/>
    </location>
</feature>
<comment type="catalytic activity">
    <reaction evidence="17">
        <text>1,2-di-(9Z-octadecenoyl)-sn-glycero-3-phosphocholine + 1-hexadecanoyl-sn-glycero-3-phosphocholine = 1-hexadecanoyl-2-(9Z-octadecenoyl)-sn-glycero-3-phosphocholine + 1-(9Z-octadecenoyl)-sn-glycero-3-phosphocholine</text>
        <dbReference type="Rhea" id="RHEA:43816"/>
        <dbReference type="ChEBI" id="CHEBI:28610"/>
        <dbReference type="ChEBI" id="CHEBI:72998"/>
        <dbReference type="ChEBI" id="CHEBI:73001"/>
        <dbReference type="ChEBI" id="CHEBI:74669"/>
    </reaction>
    <physiologicalReaction direction="left-to-right" evidence="17">
        <dbReference type="Rhea" id="RHEA:43817"/>
    </physiologicalReaction>
    <physiologicalReaction direction="right-to-left" evidence="17">
        <dbReference type="Rhea" id="RHEA:43818"/>
    </physiologicalReaction>
</comment>
<feature type="region of interest" description="Disordered" evidence="18">
    <location>
        <begin position="74"/>
        <end position="93"/>
    </location>
</feature>
<dbReference type="Ensembl" id="ENSCJAT00000127262.1">
    <property type="protein sequence ID" value="ENSCJAP00000093803.1"/>
    <property type="gene ID" value="ENSCJAG00000016995.5"/>
</dbReference>
<keyword evidence="7" id="KW-0443">Lipid metabolism</keyword>
<comment type="catalytic activity">
    <reaction evidence="13">
        <text>1'-[1,2-diacyl-sn-glycero-3-phospho],3'-[1-acyl-sn-glycero-3-phospho]-glycerol + a 1,2-diacyl-sn-glycero-3-phosphocholine = a cardiolipin + a 1-acyl-sn-glycero-3-phosphocholine</text>
        <dbReference type="Rhea" id="RHEA:33731"/>
        <dbReference type="ChEBI" id="CHEBI:57643"/>
        <dbReference type="ChEBI" id="CHEBI:58168"/>
        <dbReference type="ChEBI" id="CHEBI:62237"/>
        <dbReference type="ChEBI" id="CHEBI:64743"/>
    </reaction>
    <physiologicalReaction direction="left-to-right" evidence="13">
        <dbReference type="Rhea" id="RHEA:33732"/>
    </physiologicalReaction>
    <physiologicalReaction direction="right-to-left" evidence="13">
        <dbReference type="Rhea" id="RHEA:33733"/>
    </physiologicalReaction>
</comment>
<evidence type="ECO:0000259" key="19">
    <source>
        <dbReference type="SMART" id="SM00563"/>
    </source>
</evidence>
<evidence type="ECO:0000313" key="20">
    <source>
        <dbReference type="Ensembl" id="ENSCJAP00000093803.1"/>
    </source>
</evidence>
<dbReference type="InterPro" id="IPR000872">
    <property type="entry name" value="Tafazzin"/>
</dbReference>
<evidence type="ECO:0000256" key="4">
    <source>
        <dbReference type="ARBA" id="ARBA00022679"/>
    </source>
</evidence>
<keyword evidence="4" id="KW-0808">Transferase</keyword>
<evidence type="ECO:0000256" key="5">
    <source>
        <dbReference type="ARBA" id="ARBA00022787"/>
    </source>
</evidence>
<dbReference type="PANTHER" id="PTHR12497">
    <property type="entry name" value="TAZ PROTEIN TAFAZZIN"/>
    <property type="match status" value="1"/>
</dbReference>
<dbReference type="PRINTS" id="PR00979">
    <property type="entry name" value="TAFAZZIN"/>
</dbReference>
<dbReference type="GO" id="GO:0047184">
    <property type="term" value="F:1-acylglycerophosphocholine O-acyltransferase activity"/>
    <property type="evidence" value="ECO:0007669"/>
    <property type="project" value="TreeGrafter"/>
</dbReference>
<evidence type="ECO:0000256" key="1">
    <source>
        <dbReference type="ARBA" id="ARBA00004137"/>
    </source>
</evidence>
<evidence type="ECO:0000256" key="3">
    <source>
        <dbReference type="ARBA" id="ARBA00020499"/>
    </source>
</evidence>
<evidence type="ECO:0000256" key="17">
    <source>
        <dbReference type="ARBA" id="ARBA00049543"/>
    </source>
</evidence>
<evidence type="ECO:0000256" key="7">
    <source>
        <dbReference type="ARBA" id="ARBA00023098"/>
    </source>
</evidence>
<feature type="region of interest" description="Disordered" evidence="18">
    <location>
        <begin position="1"/>
        <end position="48"/>
    </location>
</feature>
<reference evidence="20 21" key="1">
    <citation type="submission" date="2009-03" db="EMBL/GenBank/DDBJ databases">
        <authorList>
            <person name="Warren W."/>
            <person name="Ye L."/>
            <person name="Minx P."/>
            <person name="Worley K."/>
            <person name="Gibbs R."/>
            <person name="Wilson R.K."/>
        </authorList>
    </citation>
    <scope>NUCLEOTIDE SEQUENCE [LARGE SCALE GENOMIC DNA]</scope>
</reference>
<evidence type="ECO:0000256" key="12">
    <source>
        <dbReference type="ARBA" id="ARBA00024371"/>
    </source>
</evidence>
<evidence type="ECO:0000256" key="15">
    <source>
        <dbReference type="ARBA" id="ARBA00048751"/>
    </source>
</evidence>
<evidence type="ECO:0000256" key="9">
    <source>
        <dbReference type="ARBA" id="ARBA00023136"/>
    </source>
</evidence>
<evidence type="ECO:0000256" key="8">
    <source>
        <dbReference type="ARBA" id="ARBA00023128"/>
    </source>
</evidence>
<comment type="catalytic activity">
    <reaction evidence="15">
        <text>a 1-acyl-sn-glycero-3-phosphate + a 1,2-diacyl-sn-glycero-3-phospho-(1'-sn-glycerol) = 1-acyl-sn-glycero-3-phospho-(1'-sn-glycerol) + a 1,2-diacyl-sn-glycero-3-phosphate</text>
        <dbReference type="Rhea" id="RHEA:67748"/>
        <dbReference type="ChEBI" id="CHEBI:57970"/>
        <dbReference type="ChEBI" id="CHEBI:58608"/>
        <dbReference type="ChEBI" id="CHEBI:64716"/>
        <dbReference type="ChEBI" id="CHEBI:64840"/>
    </reaction>
    <physiologicalReaction direction="left-to-right" evidence="15">
        <dbReference type="Rhea" id="RHEA:67749"/>
    </physiologicalReaction>
    <physiologicalReaction direction="right-to-left" evidence="15">
        <dbReference type="Rhea" id="RHEA:67750"/>
    </physiologicalReaction>
</comment>
<keyword evidence="9" id="KW-0472">Membrane</keyword>
<keyword evidence="5" id="KW-1000">Mitochondrion outer membrane</keyword>
<dbReference type="GO" id="GO:0007007">
    <property type="term" value="P:inner mitochondrial membrane organization"/>
    <property type="evidence" value="ECO:0007669"/>
    <property type="project" value="TreeGrafter"/>
</dbReference>
<evidence type="ECO:0000256" key="16">
    <source>
        <dbReference type="ARBA" id="ARBA00048978"/>
    </source>
</evidence>
<feature type="domain" description="Phospholipid/glycerol acyltransferase" evidence="19">
    <location>
        <begin position="207"/>
        <end position="331"/>
    </location>
</feature>
<evidence type="ECO:0000256" key="13">
    <source>
        <dbReference type="ARBA" id="ARBA00047906"/>
    </source>
</evidence>
<name>A0A8I3XEY1_CALJA</name>
<comment type="catalytic activity">
    <reaction evidence="14">
        <text>1-hexadecanoyl-2-(9Z,12Z-octadecadienoyl)-sn-glycero-3-phosphocholine + 1-hexadecanoyl-sn-glycero-3-phosphocholine = 2-(9Z,12Z-octadecadienoyl)-sn-glycero-3-phosphocholine + 1,2-dihexadecanoyl-sn-glycero-3-phosphocholine</text>
        <dbReference type="Rhea" id="RHEA:68988"/>
        <dbReference type="ChEBI" id="CHEBI:72998"/>
        <dbReference type="ChEBI" id="CHEBI:72999"/>
        <dbReference type="ChEBI" id="CHEBI:73002"/>
        <dbReference type="ChEBI" id="CHEBI:76084"/>
    </reaction>
    <physiologicalReaction direction="left-to-right" evidence="14">
        <dbReference type="Rhea" id="RHEA:68989"/>
    </physiologicalReaction>
    <physiologicalReaction direction="right-to-left" evidence="14">
        <dbReference type="Rhea" id="RHEA:68990"/>
    </physiologicalReaction>
</comment>
<comment type="subcellular location">
    <subcellularLocation>
        <location evidence="1">Mitochondrion inner membrane</location>
        <topology evidence="1">Peripheral membrane protein</topology>
        <orientation evidence="1">Intermembrane side</orientation>
    </subcellularLocation>
    <subcellularLocation>
        <location evidence="11">Mitochondrion outer membrane</location>
        <topology evidence="11">Peripheral membrane protein</topology>
        <orientation evidence="11">Intermembrane side</orientation>
    </subcellularLocation>
</comment>
<gene>
    <name evidence="20" type="primary">TAFAZZIN</name>
</gene>
<dbReference type="Pfam" id="PF01553">
    <property type="entry name" value="Acyltransferase"/>
    <property type="match status" value="1"/>
</dbReference>
<dbReference type="GO" id="GO:0005741">
    <property type="term" value="C:mitochondrial outer membrane"/>
    <property type="evidence" value="ECO:0007669"/>
    <property type="project" value="UniProtKB-SubCell"/>
</dbReference>
<keyword evidence="10" id="KW-0012">Acyltransferase</keyword>